<dbReference type="InterPro" id="IPR020846">
    <property type="entry name" value="MFS_dom"/>
</dbReference>
<feature type="transmembrane region" description="Helical" evidence="6">
    <location>
        <begin position="181"/>
        <end position="201"/>
    </location>
</feature>
<dbReference type="EMBL" id="QQAH01000020">
    <property type="protein sequence ID" value="RDD80215.1"/>
    <property type="molecule type" value="Genomic_DNA"/>
</dbReference>
<feature type="transmembrane region" description="Helical" evidence="6">
    <location>
        <begin position="221"/>
        <end position="244"/>
    </location>
</feature>
<dbReference type="InterPro" id="IPR011701">
    <property type="entry name" value="MFS"/>
</dbReference>
<accession>A0A369UJB5</accession>
<comment type="subcellular location">
    <subcellularLocation>
        <location evidence="1">Cell membrane</location>
        <topology evidence="1">Multi-pass membrane protein</topology>
    </subcellularLocation>
</comment>
<feature type="transmembrane region" description="Helical" evidence="6">
    <location>
        <begin position="82"/>
        <end position="103"/>
    </location>
</feature>
<feature type="transmembrane region" description="Helical" evidence="6">
    <location>
        <begin position="339"/>
        <end position="361"/>
    </location>
</feature>
<evidence type="ECO:0000256" key="3">
    <source>
        <dbReference type="ARBA" id="ARBA00022692"/>
    </source>
</evidence>
<dbReference type="InterPro" id="IPR036259">
    <property type="entry name" value="MFS_trans_sf"/>
</dbReference>
<reference evidence="8 9" key="1">
    <citation type="submission" date="2018-07" db="EMBL/GenBank/DDBJ databases">
        <title>Dyella tabacisoli L4-6T, whole genome shotgun sequence.</title>
        <authorList>
            <person name="Zhou X.-K."/>
            <person name="Li W.-J."/>
            <person name="Duan Y.-Q."/>
        </authorList>
    </citation>
    <scope>NUCLEOTIDE SEQUENCE [LARGE SCALE GENOMIC DNA]</scope>
    <source>
        <strain evidence="8 9">L4-6</strain>
    </source>
</reference>
<comment type="caution">
    <text evidence="8">The sequence shown here is derived from an EMBL/GenBank/DDBJ whole genome shotgun (WGS) entry which is preliminary data.</text>
</comment>
<name>A0A369UJB5_9GAMM</name>
<sequence>MRTAIPIAPIPTVESNRVATEDVLDREAIALEEPAAEPATEQRLGQNRNFRWICAGVSIATLGSQFSALALPWLVLKMTGDTLALATVMAISGVPQIFLLLFGGSLADRFSPKRILVWAYLTCALLLIALGGLLFSGLLKLWMIDAFAFSTGLVFGMSIPASFSLIAAALPGHMVPAGSSVIGSIRQALAFVGPLLAGALLGFSGDGQAAGHEVLGSQPLFAAAFFLDGLGLLFVAWTTANIVFRTSSEAPGEGVRNGFNILPALRWFLADRQVLTVVCYWSLIVFFLSGPVRIALPLLAEQNTALGAKAYGILVSANAAGVFLGMTALGLLRRFVADRLWPVILCLDALAALIVVGIGLLHPQLQLAVFVYAALFVLVGTRAGFVEIGWFSWLQQRFPDEIRGRATSIFMVVSTANIAASVTFSGWLTRHVQASELFLLAGAATVSLALLGMLLRALGVLRVDA</sequence>
<feature type="transmembrane region" description="Helical" evidence="6">
    <location>
        <begin position="115"/>
        <end position="135"/>
    </location>
</feature>
<dbReference type="PROSITE" id="PS50850">
    <property type="entry name" value="MFS"/>
    <property type="match status" value="1"/>
</dbReference>
<feature type="transmembrane region" description="Helical" evidence="6">
    <location>
        <begin position="308"/>
        <end position="332"/>
    </location>
</feature>
<evidence type="ECO:0000313" key="9">
    <source>
        <dbReference type="Proteomes" id="UP000253782"/>
    </source>
</evidence>
<evidence type="ECO:0000313" key="8">
    <source>
        <dbReference type="EMBL" id="RDD80215.1"/>
    </source>
</evidence>
<feature type="transmembrane region" description="Helical" evidence="6">
    <location>
        <begin position="437"/>
        <end position="458"/>
    </location>
</feature>
<dbReference type="GO" id="GO:0022857">
    <property type="term" value="F:transmembrane transporter activity"/>
    <property type="evidence" value="ECO:0007669"/>
    <property type="project" value="InterPro"/>
</dbReference>
<dbReference type="GO" id="GO:0005886">
    <property type="term" value="C:plasma membrane"/>
    <property type="evidence" value="ECO:0007669"/>
    <property type="project" value="UniProtKB-SubCell"/>
</dbReference>
<dbReference type="Gene3D" id="1.20.1250.20">
    <property type="entry name" value="MFS general substrate transporter like domains"/>
    <property type="match status" value="1"/>
</dbReference>
<evidence type="ECO:0000256" key="2">
    <source>
        <dbReference type="ARBA" id="ARBA00022475"/>
    </source>
</evidence>
<organism evidence="8 9">
    <name type="scientific">Dyella tabacisoli</name>
    <dbReference type="NCBI Taxonomy" id="2282381"/>
    <lineage>
        <taxon>Bacteria</taxon>
        <taxon>Pseudomonadati</taxon>
        <taxon>Pseudomonadota</taxon>
        <taxon>Gammaproteobacteria</taxon>
        <taxon>Lysobacterales</taxon>
        <taxon>Rhodanobacteraceae</taxon>
        <taxon>Dyella</taxon>
    </lineage>
</organism>
<feature type="transmembrane region" description="Helical" evidence="6">
    <location>
        <begin position="52"/>
        <end position="76"/>
    </location>
</feature>
<dbReference type="SUPFAM" id="SSF103473">
    <property type="entry name" value="MFS general substrate transporter"/>
    <property type="match status" value="1"/>
</dbReference>
<keyword evidence="2" id="KW-1003">Cell membrane</keyword>
<proteinExistence type="predicted"/>
<dbReference type="Proteomes" id="UP000253782">
    <property type="component" value="Unassembled WGS sequence"/>
</dbReference>
<dbReference type="PANTHER" id="PTHR23513:SF11">
    <property type="entry name" value="STAPHYLOFERRIN A TRANSPORTER"/>
    <property type="match status" value="1"/>
</dbReference>
<feature type="transmembrane region" description="Helical" evidence="6">
    <location>
        <begin position="367"/>
        <end position="394"/>
    </location>
</feature>
<keyword evidence="5 6" id="KW-0472">Membrane</keyword>
<evidence type="ECO:0000256" key="5">
    <source>
        <dbReference type="ARBA" id="ARBA00023136"/>
    </source>
</evidence>
<keyword evidence="3 6" id="KW-0812">Transmembrane</keyword>
<dbReference type="PANTHER" id="PTHR23513">
    <property type="entry name" value="INTEGRAL MEMBRANE EFFLUX PROTEIN-RELATED"/>
    <property type="match status" value="1"/>
</dbReference>
<evidence type="ECO:0000256" key="4">
    <source>
        <dbReference type="ARBA" id="ARBA00022989"/>
    </source>
</evidence>
<evidence type="ECO:0000256" key="6">
    <source>
        <dbReference type="SAM" id="Phobius"/>
    </source>
</evidence>
<feature type="transmembrane region" description="Helical" evidence="6">
    <location>
        <begin position="274"/>
        <end position="296"/>
    </location>
</feature>
<keyword evidence="9" id="KW-1185">Reference proteome</keyword>
<protein>
    <submittedName>
        <fullName evidence="8">MFS transporter</fullName>
    </submittedName>
</protein>
<dbReference type="CDD" id="cd06173">
    <property type="entry name" value="MFS_MefA_like"/>
    <property type="match status" value="1"/>
</dbReference>
<gene>
    <name evidence="8" type="ORF">DVJ77_18930</name>
</gene>
<keyword evidence="4 6" id="KW-1133">Transmembrane helix</keyword>
<feature type="transmembrane region" description="Helical" evidence="6">
    <location>
        <begin position="147"/>
        <end position="169"/>
    </location>
</feature>
<feature type="domain" description="Major facilitator superfamily (MFS) profile" evidence="7">
    <location>
        <begin position="274"/>
        <end position="465"/>
    </location>
</feature>
<evidence type="ECO:0000259" key="7">
    <source>
        <dbReference type="PROSITE" id="PS50850"/>
    </source>
</evidence>
<dbReference type="Pfam" id="PF07690">
    <property type="entry name" value="MFS_1"/>
    <property type="match status" value="1"/>
</dbReference>
<feature type="transmembrane region" description="Helical" evidence="6">
    <location>
        <begin position="406"/>
        <end position="425"/>
    </location>
</feature>
<evidence type="ECO:0000256" key="1">
    <source>
        <dbReference type="ARBA" id="ARBA00004651"/>
    </source>
</evidence>
<dbReference type="OrthoDB" id="69054at2"/>
<dbReference type="AlphaFoldDB" id="A0A369UJB5"/>